<dbReference type="AlphaFoldDB" id="A0A2W4C7G3"/>
<organism evidence="2 4">
    <name type="scientific">Rhizobium tubonense</name>
    <dbReference type="NCBI Taxonomy" id="484088"/>
    <lineage>
        <taxon>Bacteria</taxon>
        <taxon>Pseudomonadati</taxon>
        <taxon>Pseudomonadota</taxon>
        <taxon>Alphaproteobacteria</taxon>
        <taxon>Hyphomicrobiales</taxon>
        <taxon>Rhizobiaceae</taxon>
        <taxon>Rhizobium/Agrobacterium group</taxon>
        <taxon>Rhizobium</taxon>
    </lineage>
</organism>
<feature type="compositionally biased region" description="Polar residues" evidence="1">
    <location>
        <begin position="1"/>
        <end position="13"/>
    </location>
</feature>
<evidence type="ECO:0000256" key="1">
    <source>
        <dbReference type="SAM" id="MobiDB-lite"/>
    </source>
</evidence>
<comment type="caution">
    <text evidence="2">The sequence shown here is derived from an EMBL/GenBank/DDBJ whole genome shotgun (WGS) entry which is preliminary data.</text>
</comment>
<feature type="region of interest" description="Disordered" evidence="1">
    <location>
        <begin position="1"/>
        <end position="28"/>
    </location>
</feature>
<evidence type="ECO:0000313" key="2">
    <source>
        <dbReference type="EMBL" id="PZM07388.1"/>
    </source>
</evidence>
<feature type="compositionally biased region" description="Low complexity" evidence="1">
    <location>
        <begin position="14"/>
        <end position="28"/>
    </location>
</feature>
<sequence>SSMNQLDAATQQNAAMAEETTASAETLANDTEDLLDLIRGFRISDGRQAPQQHNSRRAA</sequence>
<evidence type="ECO:0000313" key="3">
    <source>
        <dbReference type="EMBL" id="PZM07787.1"/>
    </source>
</evidence>
<evidence type="ECO:0000313" key="4">
    <source>
        <dbReference type="Proteomes" id="UP000248925"/>
    </source>
</evidence>
<dbReference type="EMBL" id="PCDP01000084">
    <property type="protein sequence ID" value="PZM07388.1"/>
    <property type="molecule type" value="Genomic_DNA"/>
</dbReference>
<evidence type="ECO:0008006" key="5">
    <source>
        <dbReference type="Google" id="ProtNLM"/>
    </source>
</evidence>
<accession>A0A2W4C7G3</accession>
<dbReference type="Proteomes" id="UP000248925">
    <property type="component" value="Unassembled WGS sequence"/>
</dbReference>
<protein>
    <recommendedName>
        <fullName evidence="5">Methyl-accepting chemotaxis protein</fullName>
    </recommendedName>
</protein>
<gene>
    <name evidence="3" type="ORF">CPY51_30975</name>
    <name evidence="2" type="ORF">CPY51_32050</name>
</gene>
<keyword evidence="4" id="KW-1185">Reference proteome</keyword>
<reference evidence="2 4" key="1">
    <citation type="journal article" date="2018" name="Sci. Rep.">
        <title>Rhizobium tumorigenes sp. nov., a novel plant tumorigenic bacterium isolated from cane gall tumors on thornless blackberry.</title>
        <authorList>
            <person name="Kuzmanovi N."/>
            <person name="Smalla K."/>
            <person name="Gronow S."/>
            <person name="PuBawska J."/>
        </authorList>
    </citation>
    <scope>NUCLEOTIDE SEQUENCE [LARGE SCALE GENOMIC DNA]</scope>
    <source>
        <strain evidence="2 4">CCBAU 85046</strain>
    </source>
</reference>
<feature type="non-terminal residue" evidence="2">
    <location>
        <position position="1"/>
    </location>
</feature>
<proteinExistence type="predicted"/>
<dbReference type="EMBL" id="PCDP01000080">
    <property type="protein sequence ID" value="PZM07787.1"/>
    <property type="molecule type" value="Genomic_DNA"/>
</dbReference>
<dbReference type="RefSeq" id="WP_146260216.1">
    <property type="nucleotide sequence ID" value="NZ_PCDP01000080.1"/>
</dbReference>
<name>A0A2W4C7G3_9HYPH</name>
<dbReference type="SUPFAM" id="SSF58104">
    <property type="entry name" value="Methyl-accepting chemotaxis protein (MCP) signaling domain"/>
    <property type="match status" value="1"/>
</dbReference>